<proteinExistence type="predicted"/>
<accession>A0A932VRN8</accession>
<evidence type="ECO:0000313" key="1">
    <source>
        <dbReference type="EMBL" id="MBI3630884.1"/>
    </source>
</evidence>
<gene>
    <name evidence="1" type="ORF">HY221_00925</name>
</gene>
<name>A0A932VRN8_9BACT</name>
<evidence type="ECO:0000313" key="2">
    <source>
        <dbReference type="Proteomes" id="UP000753196"/>
    </source>
</evidence>
<sequence>MKTALVIIFIIGVAASFFLKGQFFPERNIGKGLPILSSPQISSRLTIPELLRRLTQPQAEVVRSERGPAVLPSEGAVRVENVPAPILSLLPIPIFQRPVPPAKSGAERTPVSKSEVSLPALPATSSFGIPVSPAPLPTSSFSAFLLSLPPELGPVRPYVPSESQQPAFSLSPELVSMRTAMIASGTILSTEFSEIKNNDDIEAFLLKMIEWKGIQVGASSADIAASQGRIRAAYDRLKLK</sequence>
<organism evidence="1 2">
    <name type="scientific">Candidatus Sungiibacteriota bacterium</name>
    <dbReference type="NCBI Taxonomy" id="2750080"/>
    <lineage>
        <taxon>Bacteria</taxon>
        <taxon>Candidatus Sungiibacteriota</taxon>
    </lineage>
</organism>
<dbReference type="EMBL" id="JACQCR010000020">
    <property type="protein sequence ID" value="MBI3630884.1"/>
    <property type="molecule type" value="Genomic_DNA"/>
</dbReference>
<comment type="caution">
    <text evidence="1">The sequence shown here is derived from an EMBL/GenBank/DDBJ whole genome shotgun (WGS) entry which is preliminary data.</text>
</comment>
<reference evidence="1" key="1">
    <citation type="submission" date="2020-07" db="EMBL/GenBank/DDBJ databases">
        <title>Huge and variable diversity of episymbiotic CPR bacteria and DPANN archaea in groundwater ecosystems.</title>
        <authorList>
            <person name="He C.Y."/>
            <person name="Keren R."/>
            <person name="Whittaker M."/>
            <person name="Farag I.F."/>
            <person name="Doudna J."/>
            <person name="Cate J.H.D."/>
            <person name="Banfield J.F."/>
        </authorList>
    </citation>
    <scope>NUCLEOTIDE SEQUENCE</scope>
    <source>
        <strain evidence="1">NC_groundwater_973_Pr1_S-0.2um_54_13</strain>
    </source>
</reference>
<protein>
    <submittedName>
        <fullName evidence="1">Uncharacterized protein</fullName>
    </submittedName>
</protein>
<dbReference type="AlphaFoldDB" id="A0A932VRN8"/>
<dbReference type="Proteomes" id="UP000753196">
    <property type="component" value="Unassembled WGS sequence"/>
</dbReference>